<organism evidence="6 7">
    <name type="scientific">Chitinasiproducens palmae</name>
    <dbReference type="NCBI Taxonomy" id="1770053"/>
    <lineage>
        <taxon>Bacteria</taxon>
        <taxon>Pseudomonadati</taxon>
        <taxon>Pseudomonadota</taxon>
        <taxon>Betaproteobacteria</taxon>
        <taxon>Burkholderiales</taxon>
        <taxon>Burkholderiaceae</taxon>
        <taxon>Chitinasiproducens</taxon>
    </lineage>
</organism>
<dbReference type="CDD" id="cd01562">
    <property type="entry name" value="Thr-dehyd"/>
    <property type="match status" value="1"/>
</dbReference>
<dbReference type="GO" id="GO:0005524">
    <property type="term" value="F:ATP binding"/>
    <property type="evidence" value="ECO:0007669"/>
    <property type="project" value="TreeGrafter"/>
</dbReference>
<evidence type="ECO:0000259" key="5">
    <source>
        <dbReference type="Pfam" id="PF00291"/>
    </source>
</evidence>
<protein>
    <submittedName>
        <fullName evidence="6">L-threonine ammonia-lyase</fullName>
    </submittedName>
</protein>
<dbReference type="GO" id="GO:0070179">
    <property type="term" value="P:D-serine biosynthetic process"/>
    <property type="evidence" value="ECO:0007669"/>
    <property type="project" value="TreeGrafter"/>
</dbReference>
<dbReference type="FunFam" id="3.40.50.1100:FF:000005">
    <property type="entry name" value="Threonine dehydratase catabolic"/>
    <property type="match status" value="1"/>
</dbReference>
<dbReference type="SUPFAM" id="SSF53686">
    <property type="entry name" value="Tryptophan synthase beta subunit-like PLP-dependent enzymes"/>
    <property type="match status" value="1"/>
</dbReference>
<gene>
    <name evidence="6" type="ORF">SAMN05216551_102471</name>
</gene>
<reference evidence="7" key="1">
    <citation type="submission" date="2016-09" db="EMBL/GenBank/DDBJ databases">
        <authorList>
            <person name="Varghese N."/>
            <person name="Submissions S."/>
        </authorList>
    </citation>
    <scope>NUCLEOTIDE SEQUENCE [LARGE SCALE GENOMIC DNA]</scope>
    <source>
        <strain evidence="7">JS23</strain>
    </source>
</reference>
<feature type="domain" description="Tryptophan synthase beta chain-like PALP" evidence="5">
    <location>
        <begin position="20"/>
        <end position="309"/>
    </location>
</feature>
<name>A0A1H2PMH7_9BURK</name>
<keyword evidence="7" id="KW-1185">Reference proteome</keyword>
<keyword evidence="4 6" id="KW-0456">Lyase</keyword>
<dbReference type="GO" id="GO:0030378">
    <property type="term" value="F:serine racemase activity"/>
    <property type="evidence" value="ECO:0007669"/>
    <property type="project" value="TreeGrafter"/>
</dbReference>
<dbReference type="AlphaFoldDB" id="A0A1H2PMH7"/>
<sequence>MTFGTADLTLRHVQDAATRIRPSITRTPVVTSRALNARLGADVFFKCENFQRTGAFKMRGASNAAARLSFEERARGVISYSSGNHAQALALAASSLGMPAVILMPLDAPPSKIAATLGYGAEVVHYDRYQDDRFKLCADLAARRGLVEIPPCEHFDVMAGQGTVALELLEDVPDLDALLVQVGGGGLISGCATVAKALRPSCDVVGVEPCESDDAKRSLAAGTRITIPMPVTIADGQASGSLGEKTFCVIQRLVDDILLVDEAQIKDAMRFLFERMKLVAEPSGATTLAALMTHAARFRGKRVGVVISGGNIAIERFVALLDCGAKEQ</sequence>
<proteinExistence type="inferred from homology"/>
<dbReference type="GO" id="GO:0000287">
    <property type="term" value="F:magnesium ion binding"/>
    <property type="evidence" value="ECO:0007669"/>
    <property type="project" value="TreeGrafter"/>
</dbReference>
<evidence type="ECO:0000313" key="6">
    <source>
        <dbReference type="EMBL" id="SDV47314.1"/>
    </source>
</evidence>
<dbReference type="GO" id="GO:0030170">
    <property type="term" value="F:pyridoxal phosphate binding"/>
    <property type="evidence" value="ECO:0007669"/>
    <property type="project" value="TreeGrafter"/>
</dbReference>
<evidence type="ECO:0000256" key="2">
    <source>
        <dbReference type="ARBA" id="ARBA00010869"/>
    </source>
</evidence>
<keyword evidence="3" id="KW-0663">Pyridoxal phosphate</keyword>
<dbReference type="EMBL" id="FNLO01000002">
    <property type="protein sequence ID" value="SDV47314.1"/>
    <property type="molecule type" value="Genomic_DNA"/>
</dbReference>
<dbReference type="InterPro" id="IPR036052">
    <property type="entry name" value="TrpB-like_PALP_sf"/>
</dbReference>
<dbReference type="FunFam" id="3.40.50.1100:FF:000007">
    <property type="entry name" value="L-threonine dehydratase catabolic TdcB"/>
    <property type="match status" value="1"/>
</dbReference>
<comment type="cofactor">
    <cofactor evidence="1">
        <name>pyridoxal 5'-phosphate</name>
        <dbReference type="ChEBI" id="CHEBI:597326"/>
    </cofactor>
</comment>
<dbReference type="Pfam" id="PF00291">
    <property type="entry name" value="PALP"/>
    <property type="match status" value="1"/>
</dbReference>
<dbReference type="RefSeq" id="WP_091905808.1">
    <property type="nucleotide sequence ID" value="NZ_FNLO01000002.1"/>
</dbReference>
<dbReference type="OrthoDB" id="9811476at2"/>
<evidence type="ECO:0000256" key="3">
    <source>
        <dbReference type="ARBA" id="ARBA00022898"/>
    </source>
</evidence>
<dbReference type="GO" id="GO:0003941">
    <property type="term" value="F:L-serine ammonia-lyase activity"/>
    <property type="evidence" value="ECO:0007669"/>
    <property type="project" value="TreeGrafter"/>
</dbReference>
<dbReference type="STRING" id="1770053.SAMN05216551_102471"/>
<dbReference type="Gene3D" id="3.40.50.1100">
    <property type="match status" value="2"/>
</dbReference>
<dbReference type="PANTHER" id="PTHR43050">
    <property type="entry name" value="SERINE / THREONINE RACEMASE FAMILY MEMBER"/>
    <property type="match status" value="1"/>
</dbReference>
<dbReference type="Proteomes" id="UP000243719">
    <property type="component" value="Unassembled WGS sequence"/>
</dbReference>
<accession>A0A1H2PMH7</accession>
<dbReference type="PANTHER" id="PTHR43050:SF1">
    <property type="entry name" value="SERINE RACEMASE"/>
    <property type="match status" value="1"/>
</dbReference>
<dbReference type="InterPro" id="IPR001926">
    <property type="entry name" value="TrpB-like_PALP"/>
</dbReference>
<comment type="similarity">
    <text evidence="2">Belongs to the serine/threonine dehydratase family.</text>
</comment>
<evidence type="ECO:0000313" key="7">
    <source>
        <dbReference type="Proteomes" id="UP000243719"/>
    </source>
</evidence>
<dbReference type="GO" id="GO:0018114">
    <property type="term" value="F:threonine racemase activity"/>
    <property type="evidence" value="ECO:0007669"/>
    <property type="project" value="TreeGrafter"/>
</dbReference>
<evidence type="ECO:0000256" key="4">
    <source>
        <dbReference type="ARBA" id="ARBA00023239"/>
    </source>
</evidence>
<evidence type="ECO:0000256" key="1">
    <source>
        <dbReference type="ARBA" id="ARBA00001933"/>
    </source>
</evidence>